<comment type="caution">
    <text evidence="5">The sequence shown here is derived from an EMBL/GenBank/DDBJ whole genome shotgun (WGS) entry which is preliminary data.</text>
</comment>
<keyword evidence="5" id="KW-0808">Transferase</keyword>
<dbReference type="InterPro" id="IPR049704">
    <property type="entry name" value="Aminotrans_3_PPA_site"/>
</dbReference>
<keyword evidence="6" id="KW-1185">Reference proteome</keyword>
<evidence type="ECO:0000256" key="1">
    <source>
        <dbReference type="ARBA" id="ARBA00001933"/>
    </source>
</evidence>
<reference evidence="5 6" key="1">
    <citation type="submission" date="2022-02" db="EMBL/GenBank/DDBJ databases">
        <title>Draft genome sequence of Mezorhizobium retamae strain IRAMC:0171 isolated from Retama raetam nodules.</title>
        <authorList>
            <person name="Bengaied R."/>
            <person name="Sbissi I."/>
            <person name="Huber K."/>
            <person name="Ghodbane F."/>
            <person name="Nouioui I."/>
            <person name="Tarhouni M."/>
            <person name="Gtari M."/>
        </authorList>
    </citation>
    <scope>NUCLEOTIDE SEQUENCE [LARGE SCALE GENOMIC DNA]</scope>
    <source>
        <strain evidence="5 6">IRAMC:0171</strain>
    </source>
</reference>
<sequence>MVAGADGQALVALDRETQFHPFTAIADQQGNGALVMARASGSSITDVSGKTYLDGAAGLWCVNVGYGRAEISDAIHRQSLELPYFHSFNTVANEPSIRLSERLLKLAPDGMRRVFYGQSGSDANDTAVKMLWSYNMLRGKPEKRKIISRSYAYHGVTAAAGSLSGIPMVHQNFGLPLDFARHVSRPDFYRDAPARDCATEESYSAFLAQELEETILTEEADTVAGFIAEPVMGTGGVLPPPAGYFEAIAKVLDKHDVRLVADEVITGFGRVGAWFASELYGIEPDLIVTAKGLTSGYLPLSAVLVGERIWSVFEEASRDGRPFAHGFTYSGHPTCAAAALANLDILEREKLVERVAAMAPSFRSYFAETLLNLRLVGDVRSAGFMMGVELVADRATKAAFPASLKVAGRVALSARRRGVLVRALPNSDVIALSPPFVVTEAELSRLAETLRDAIDEVTADLVREEHL</sequence>
<comment type="similarity">
    <text evidence="2 4">Belongs to the class-III pyridoxal-phosphate-dependent aminotransferase family.</text>
</comment>
<dbReference type="InterPro" id="IPR015424">
    <property type="entry name" value="PyrdxlP-dep_Trfase"/>
</dbReference>
<dbReference type="CDD" id="cd00610">
    <property type="entry name" value="OAT_like"/>
    <property type="match status" value="1"/>
</dbReference>
<proteinExistence type="inferred from homology"/>
<dbReference type="GO" id="GO:0008483">
    <property type="term" value="F:transaminase activity"/>
    <property type="evidence" value="ECO:0007669"/>
    <property type="project" value="UniProtKB-KW"/>
</dbReference>
<gene>
    <name evidence="5" type="ORF">L4923_01660</name>
</gene>
<evidence type="ECO:0000256" key="3">
    <source>
        <dbReference type="ARBA" id="ARBA00022898"/>
    </source>
</evidence>
<dbReference type="PANTHER" id="PTHR43094">
    <property type="entry name" value="AMINOTRANSFERASE"/>
    <property type="match status" value="1"/>
</dbReference>
<dbReference type="InterPro" id="IPR005814">
    <property type="entry name" value="Aminotrans_3"/>
</dbReference>
<dbReference type="PANTHER" id="PTHR43094:SF1">
    <property type="entry name" value="AMINOTRANSFERASE CLASS-III"/>
    <property type="match status" value="1"/>
</dbReference>
<dbReference type="InterPro" id="IPR015421">
    <property type="entry name" value="PyrdxlP-dep_Trfase_major"/>
</dbReference>
<accession>A0ABS9Q8H2</accession>
<evidence type="ECO:0000256" key="4">
    <source>
        <dbReference type="RuleBase" id="RU003560"/>
    </source>
</evidence>
<dbReference type="PROSITE" id="PS00600">
    <property type="entry name" value="AA_TRANSFER_CLASS_3"/>
    <property type="match status" value="1"/>
</dbReference>
<evidence type="ECO:0000256" key="2">
    <source>
        <dbReference type="ARBA" id="ARBA00008954"/>
    </source>
</evidence>
<evidence type="ECO:0000313" key="6">
    <source>
        <dbReference type="Proteomes" id="UP001201701"/>
    </source>
</evidence>
<dbReference type="InterPro" id="IPR015422">
    <property type="entry name" value="PyrdxlP-dep_Trfase_small"/>
</dbReference>
<dbReference type="NCBIfam" id="NF004767">
    <property type="entry name" value="PRK06105.1"/>
    <property type="match status" value="1"/>
</dbReference>
<protein>
    <submittedName>
        <fullName evidence="5">Aminotransferase</fullName>
    </submittedName>
</protein>
<dbReference type="EMBL" id="JAKREW010000001">
    <property type="protein sequence ID" value="MCG7503719.1"/>
    <property type="molecule type" value="Genomic_DNA"/>
</dbReference>
<keyword evidence="3 4" id="KW-0663">Pyridoxal phosphate</keyword>
<organism evidence="5 6">
    <name type="scientific">Mesorhizobium retamae</name>
    <dbReference type="NCBI Taxonomy" id="2912854"/>
    <lineage>
        <taxon>Bacteria</taxon>
        <taxon>Pseudomonadati</taxon>
        <taxon>Pseudomonadota</taxon>
        <taxon>Alphaproteobacteria</taxon>
        <taxon>Hyphomicrobiales</taxon>
        <taxon>Phyllobacteriaceae</taxon>
        <taxon>Mesorhizobium</taxon>
    </lineage>
</organism>
<comment type="cofactor">
    <cofactor evidence="1">
        <name>pyridoxal 5'-phosphate</name>
        <dbReference type="ChEBI" id="CHEBI:597326"/>
    </cofactor>
</comment>
<dbReference type="Gene3D" id="3.40.640.10">
    <property type="entry name" value="Type I PLP-dependent aspartate aminotransferase-like (Major domain)"/>
    <property type="match status" value="1"/>
</dbReference>
<dbReference type="SUPFAM" id="SSF53383">
    <property type="entry name" value="PLP-dependent transferases"/>
    <property type="match status" value="1"/>
</dbReference>
<keyword evidence="5" id="KW-0032">Aminotransferase</keyword>
<dbReference type="RefSeq" id="WP_239361603.1">
    <property type="nucleotide sequence ID" value="NZ_JAKREW010000001.1"/>
</dbReference>
<dbReference type="Proteomes" id="UP001201701">
    <property type="component" value="Unassembled WGS sequence"/>
</dbReference>
<dbReference type="PIRSF" id="PIRSF000521">
    <property type="entry name" value="Transaminase_4ab_Lys_Orn"/>
    <property type="match status" value="1"/>
</dbReference>
<name>A0ABS9Q8H2_9HYPH</name>
<dbReference type="Pfam" id="PF00202">
    <property type="entry name" value="Aminotran_3"/>
    <property type="match status" value="1"/>
</dbReference>
<evidence type="ECO:0000313" key="5">
    <source>
        <dbReference type="EMBL" id="MCG7503719.1"/>
    </source>
</evidence>
<dbReference type="Gene3D" id="3.90.1150.10">
    <property type="entry name" value="Aspartate Aminotransferase, domain 1"/>
    <property type="match status" value="1"/>
</dbReference>